<accession>A0ABW4SXV3</accession>
<name>A0ABW4SXV3_9ACTN</name>
<sequence length="177" mass="18729">MSAFARLATTVALTAGLALAGSVVHAPAAQAATQGTTQVATQGLPCAGERIGRTEITATSGGARMKGAFLHVYRNGSRVCAFTNTSLAAEDYAKFMSVSIWVCGRSVAECRDYQDHLDTGGYHYRVNAESHVKRGFVRTNGATLIAGSQCIRAWGRVVFTDSSRRQFAGNANSAIFC</sequence>
<feature type="signal peptide" evidence="1">
    <location>
        <begin position="1"/>
        <end position="20"/>
    </location>
</feature>
<feature type="chain" id="PRO_5047069699" evidence="1">
    <location>
        <begin position="21"/>
        <end position="177"/>
    </location>
</feature>
<evidence type="ECO:0000256" key="1">
    <source>
        <dbReference type="SAM" id="SignalP"/>
    </source>
</evidence>
<dbReference type="RefSeq" id="WP_379573476.1">
    <property type="nucleotide sequence ID" value="NZ_JBHUFV010000032.1"/>
</dbReference>
<dbReference type="EMBL" id="JBHUFV010000032">
    <property type="protein sequence ID" value="MFD1933432.1"/>
    <property type="molecule type" value="Genomic_DNA"/>
</dbReference>
<protein>
    <submittedName>
        <fullName evidence="2">Uncharacterized protein</fullName>
    </submittedName>
</protein>
<evidence type="ECO:0000313" key="3">
    <source>
        <dbReference type="Proteomes" id="UP001597368"/>
    </source>
</evidence>
<evidence type="ECO:0000313" key="2">
    <source>
        <dbReference type="EMBL" id="MFD1933432.1"/>
    </source>
</evidence>
<keyword evidence="1" id="KW-0732">Signal</keyword>
<proteinExistence type="predicted"/>
<dbReference type="Proteomes" id="UP001597368">
    <property type="component" value="Unassembled WGS sequence"/>
</dbReference>
<keyword evidence="3" id="KW-1185">Reference proteome</keyword>
<reference evidence="3" key="1">
    <citation type="journal article" date="2019" name="Int. J. Syst. Evol. Microbiol.">
        <title>The Global Catalogue of Microorganisms (GCM) 10K type strain sequencing project: providing services to taxonomists for standard genome sequencing and annotation.</title>
        <authorList>
            <consortium name="The Broad Institute Genomics Platform"/>
            <consortium name="The Broad Institute Genome Sequencing Center for Infectious Disease"/>
            <person name="Wu L."/>
            <person name="Ma J."/>
        </authorList>
    </citation>
    <scope>NUCLEOTIDE SEQUENCE [LARGE SCALE GENOMIC DNA]</scope>
    <source>
        <strain evidence="3">ICMP 6774ER</strain>
    </source>
</reference>
<gene>
    <name evidence="2" type="ORF">ACFSKW_18405</name>
</gene>
<comment type="caution">
    <text evidence="2">The sequence shown here is derived from an EMBL/GenBank/DDBJ whole genome shotgun (WGS) entry which is preliminary data.</text>
</comment>
<organism evidence="2 3">
    <name type="scientific">Nonomuraea mangrovi</name>
    <dbReference type="NCBI Taxonomy" id="2316207"/>
    <lineage>
        <taxon>Bacteria</taxon>
        <taxon>Bacillati</taxon>
        <taxon>Actinomycetota</taxon>
        <taxon>Actinomycetes</taxon>
        <taxon>Streptosporangiales</taxon>
        <taxon>Streptosporangiaceae</taxon>
        <taxon>Nonomuraea</taxon>
    </lineage>
</organism>